<protein>
    <submittedName>
        <fullName evidence="2">Putative ovule protein</fullName>
    </submittedName>
</protein>
<proteinExistence type="predicted"/>
<accession>A0A0V0GMX0</accession>
<evidence type="ECO:0000313" key="2">
    <source>
        <dbReference type="EMBL" id="JAP09602.1"/>
    </source>
</evidence>
<sequence>MAFKRLVVRREGQPPRQKGQGCPTLAATPKSSRPPSRPVVWTTVRKGVREDSLDTWEARPRGLDTAPSPRGTSRAVGLTMARQSAREGALEFKGVLGPWQVGGATGKWTTSTTTDRGALHEPSKWPWCLGQCCQVKVN</sequence>
<name>A0A0V0GMX0_SOLCH</name>
<dbReference type="AlphaFoldDB" id="A0A0V0GMX0"/>
<feature type="region of interest" description="Disordered" evidence="1">
    <location>
        <begin position="1"/>
        <end position="38"/>
    </location>
</feature>
<feature type="compositionally biased region" description="Basic and acidic residues" evidence="1">
    <location>
        <begin position="52"/>
        <end position="62"/>
    </location>
</feature>
<organism evidence="2">
    <name type="scientific">Solanum chacoense</name>
    <name type="common">Chaco potato</name>
    <dbReference type="NCBI Taxonomy" id="4108"/>
    <lineage>
        <taxon>Eukaryota</taxon>
        <taxon>Viridiplantae</taxon>
        <taxon>Streptophyta</taxon>
        <taxon>Embryophyta</taxon>
        <taxon>Tracheophyta</taxon>
        <taxon>Spermatophyta</taxon>
        <taxon>Magnoliopsida</taxon>
        <taxon>eudicotyledons</taxon>
        <taxon>Gunneridae</taxon>
        <taxon>Pentapetalae</taxon>
        <taxon>asterids</taxon>
        <taxon>lamiids</taxon>
        <taxon>Solanales</taxon>
        <taxon>Solanaceae</taxon>
        <taxon>Solanoideae</taxon>
        <taxon>Solaneae</taxon>
        <taxon>Solanum</taxon>
    </lineage>
</organism>
<feature type="region of interest" description="Disordered" evidence="1">
    <location>
        <begin position="52"/>
        <end position="80"/>
    </location>
</feature>
<dbReference type="EMBL" id="GEDG01034701">
    <property type="protein sequence ID" value="JAP09602.1"/>
    <property type="molecule type" value="Transcribed_RNA"/>
</dbReference>
<reference evidence="2" key="1">
    <citation type="submission" date="2015-12" db="EMBL/GenBank/DDBJ databases">
        <title>Gene expression during late stages of embryo sac development: a critical building block for successful pollen-pistil interactions.</title>
        <authorList>
            <person name="Liu Y."/>
            <person name="Joly V."/>
            <person name="Sabar M."/>
            <person name="Matton D.P."/>
        </authorList>
    </citation>
    <scope>NUCLEOTIDE SEQUENCE</scope>
</reference>
<evidence type="ECO:0000256" key="1">
    <source>
        <dbReference type="SAM" id="MobiDB-lite"/>
    </source>
</evidence>